<dbReference type="Gene3D" id="3.90.1680.10">
    <property type="entry name" value="SOS response associated peptidase-like"/>
    <property type="match status" value="1"/>
</dbReference>
<keyword evidence="7" id="KW-0456">Lyase</keyword>
<dbReference type="PANTHER" id="PTHR13604">
    <property type="entry name" value="DC12-RELATED"/>
    <property type="match status" value="1"/>
</dbReference>
<keyword evidence="4 8" id="KW-0378">Hydrolase</keyword>
<evidence type="ECO:0000313" key="10">
    <source>
        <dbReference type="EMBL" id="MFE4107660.1"/>
    </source>
</evidence>
<evidence type="ECO:0000313" key="11">
    <source>
        <dbReference type="Proteomes" id="UP001600165"/>
    </source>
</evidence>
<evidence type="ECO:0000256" key="1">
    <source>
        <dbReference type="ARBA" id="ARBA00008136"/>
    </source>
</evidence>
<evidence type="ECO:0000256" key="9">
    <source>
        <dbReference type="SAM" id="MobiDB-lite"/>
    </source>
</evidence>
<feature type="region of interest" description="Disordered" evidence="9">
    <location>
        <begin position="206"/>
        <end position="236"/>
    </location>
</feature>
<dbReference type="Pfam" id="PF02586">
    <property type="entry name" value="SRAP"/>
    <property type="match status" value="1"/>
</dbReference>
<keyword evidence="5" id="KW-0190">Covalent protein-DNA linkage</keyword>
<dbReference type="GO" id="GO:0016787">
    <property type="term" value="F:hydrolase activity"/>
    <property type="evidence" value="ECO:0007669"/>
    <property type="project" value="UniProtKB-KW"/>
</dbReference>
<reference evidence="10 11" key="1">
    <citation type="submission" date="2024-10" db="EMBL/GenBank/DDBJ databases">
        <authorList>
            <person name="Ratan Roy A."/>
            <person name="Morales Sandoval P.H."/>
            <person name="De Los Santos Villalobos S."/>
            <person name="Chakraborty S."/>
            <person name="Mukherjee J."/>
        </authorList>
    </citation>
    <scope>NUCLEOTIDE SEQUENCE [LARGE SCALE GENOMIC DNA]</scope>
    <source>
        <strain evidence="10 11">S1</strain>
    </source>
</reference>
<dbReference type="EMBL" id="JBHZOL010000088">
    <property type="protein sequence ID" value="MFE4107660.1"/>
    <property type="molecule type" value="Genomic_DNA"/>
</dbReference>
<dbReference type="InterPro" id="IPR003738">
    <property type="entry name" value="SRAP"/>
</dbReference>
<dbReference type="PANTHER" id="PTHR13604:SF0">
    <property type="entry name" value="ABASIC SITE PROCESSING PROTEIN HMCES"/>
    <property type="match status" value="1"/>
</dbReference>
<comment type="caution">
    <text evidence="10">The sequence shown here is derived from an EMBL/GenBank/DDBJ whole genome shotgun (WGS) entry which is preliminary data.</text>
</comment>
<keyword evidence="2 8" id="KW-0645">Protease</keyword>
<dbReference type="EC" id="3.4.-.-" evidence="8"/>
<proteinExistence type="inferred from homology"/>
<keyword evidence="3" id="KW-0227">DNA damage</keyword>
<dbReference type="SUPFAM" id="SSF143081">
    <property type="entry name" value="BB1717-like"/>
    <property type="match status" value="1"/>
</dbReference>
<evidence type="ECO:0000256" key="7">
    <source>
        <dbReference type="ARBA" id="ARBA00023239"/>
    </source>
</evidence>
<evidence type="ECO:0000256" key="3">
    <source>
        <dbReference type="ARBA" id="ARBA00022763"/>
    </source>
</evidence>
<evidence type="ECO:0000256" key="5">
    <source>
        <dbReference type="ARBA" id="ARBA00023124"/>
    </source>
</evidence>
<protein>
    <recommendedName>
        <fullName evidence="8">Abasic site processing protein</fullName>
        <ecNumber evidence="8">3.4.-.-</ecNumber>
    </recommendedName>
</protein>
<keyword evidence="11" id="KW-1185">Reference proteome</keyword>
<name>A0ABW6IHI3_9CYAN</name>
<dbReference type="RefSeq" id="WP_377966586.1">
    <property type="nucleotide sequence ID" value="NZ_JBHZOL010000088.1"/>
</dbReference>
<gene>
    <name evidence="10" type="ORF">ACFVKH_15310</name>
</gene>
<evidence type="ECO:0000256" key="8">
    <source>
        <dbReference type="RuleBase" id="RU364100"/>
    </source>
</evidence>
<evidence type="ECO:0000256" key="6">
    <source>
        <dbReference type="ARBA" id="ARBA00023125"/>
    </source>
</evidence>
<dbReference type="Proteomes" id="UP001600165">
    <property type="component" value="Unassembled WGS sequence"/>
</dbReference>
<comment type="similarity">
    <text evidence="1 8">Belongs to the SOS response-associated peptidase family.</text>
</comment>
<keyword evidence="6" id="KW-0238">DNA-binding</keyword>
<sequence>MCGRYTQSHSGEAIAAAFELETVPLLTPRYNIAPSQSVSVITATESGRQHGWMRWGLIPSWAKDPAIGNRLINARAETAPEKPSFRAAFRRRRCLIVADGFYEWHRSAASKTKQPYYFQQRDRLPFAFAGLWEQWLHQDNTITSCTLLTTTPNDLLAKVHNRMPVILAAASYDRWLDPQEQQVEALQALLTPYPATDMQGFAVGKQVNKPSHDSPNCIEPIHPSTDAETSDIRQLS</sequence>
<evidence type="ECO:0000256" key="2">
    <source>
        <dbReference type="ARBA" id="ARBA00022670"/>
    </source>
</evidence>
<dbReference type="InterPro" id="IPR036590">
    <property type="entry name" value="SRAP-like"/>
</dbReference>
<evidence type="ECO:0000256" key="4">
    <source>
        <dbReference type="ARBA" id="ARBA00022801"/>
    </source>
</evidence>
<organism evidence="10 11">
    <name type="scientific">Almyronema epifaneia S1</name>
    <dbReference type="NCBI Taxonomy" id="2991925"/>
    <lineage>
        <taxon>Bacteria</taxon>
        <taxon>Bacillati</taxon>
        <taxon>Cyanobacteriota</taxon>
        <taxon>Cyanophyceae</taxon>
        <taxon>Nodosilineales</taxon>
        <taxon>Nodosilineaceae</taxon>
        <taxon>Almyronema</taxon>
        <taxon>Almyronema epifaneia</taxon>
    </lineage>
</organism>
<accession>A0ABW6IHI3</accession>